<protein>
    <submittedName>
        <fullName evidence="2">BNR repeat-containing protein</fullName>
    </submittedName>
</protein>
<dbReference type="Gene3D" id="2.115.10.20">
    <property type="entry name" value="Glycosyl hydrolase domain, family 43"/>
    <property type="match status" value="1"/>
</dbReference>
<name>A0A8J6QIJ8_9GAMM</name>
<feature type="signal peptide" evidence="1">
    <location>
        <begin position="1"/>
        <end position="30"/>
    </location>
</feature>
<dbReference type="Proteomes" id="UP000638014">
    <property type="component" value="Unassembled WGS sequence"/>
</dbReference>
<evidence type="ECO:0000256" key="1">
    <source>
        <dbReference type="SAM" id="SignalP"/>
    </source>
</evidence>
<gene>
    <name evidence="2" type="ORF">IC617_04245</name>
</gene>
<evidence type="ECO:0000313" key="3">
    <source>
        <dbReference type="Proteomes" id="UP000638014"/>
    </source>
</evidence>
<dbReference type="EMBL" id="JACXAF010000004">
    <property type="protein sequence ID" value="MBD1388631.1"/>
    <property type="molecule type" value="Genomic_DNA"/>
</dbReference>
<dbReference type="AlphaFoldDB" id="A0A8J6QIJ8"/>
<dbReference type="RefSeq" id="WP_191143744.1">
    <property type="nucleotide sequence ID" value="NZ_JACXAF010000004.1"/>
</dbReference>
<reference evidence="2" key="1">
    <citation type="submission" date="2020-09" db="EMBL/GenBank/DDBJ databases">
        <title>A novel bacterium of genus Neiella, isolated from South China Sea.</title>
        <authorList>
            <person name="Huang H."/>
            <person name="Mo K."/>
            <person name="Hu Y."/>
        </authorList>
    </citation>
    <scope>NUCLEOTIDE SEQUENCE</scope>
    <source>
        <strain evidence="2">HB171785</strain>
    </source>
</reference>
<dbReference type="Pfam" id="PF15892">
    <property type="entry name" value="BNR_4"/>
    <property type="match status" value="1"/>
</dbReference>
<accession>A0A8J6QIJ8</accession>
<organism evidence="2 3">
    <name type="scientific">Neiella litorisoli</name>
    <dbReference type="NCBI Taxonomy" id="2771431"/>
    <lineage>
        <taxon>Bacteria</taxon>
        <taxon>Pseudomonadati</taxon>
        <taxon>Pseudomonadota</taxon>
        <taxon>Gammaproteobacteria</taxon>
        <taxon>Alteromonadales</taxon>
        <taxon>Echinimonadaceae</taxon>
        <taxon>Neiella</taxon>
    </lineage>
</organism>
<sequence>MTSNNSIFQPRLLARALCLSGLVLALQACATQTPQANASQAEQPADAIKTIAIDHVWSGHRIKPHLLTRGEHQFVSYFDANRQMTIAHRIGSAPWRYYKVDSWLGWDSHNYVTLEIDSAGHIHVMGNMHADPMEYFRSRKPYDVRTLERVSVMVDETLEQRMTYPIFMVNKNGELLVKYRDGGSGNGNEIYNIYDTNTKSWSRLHSNQFLDGEGKMSGYFEGPTLGPDGYFHLIWVWRNTPSADTNHSLSYARSADLVSWQDSNGKPLALPLTLATTEVVDPVPPKGGMINGNVKIGFDQDQKPIISYHKYDADGNTQMHVIRREENGWHGVQISDWQGFRWDFSGGGSLGRFAVKPEAPEVLADGNIGVLVRRHDDVMRFVLDSETLATLRVEKADLYPPQLEAKTAAANHYISKAADTKLEHHVFKGQGDKGLQGQSYYLSWQSQPGNRDRAHAKITEPSVLLLHEVK</sequence>
<keyword evidence="1" id="KW-0732">Signal</keyword>
<evidence type="ECO:0000313" key="2">
    <source>
        <dbReference type="EMBL" id="MBD1388631.1"/>
    </source>
</evidence>
<dbReference type="InterPro" id="IPR023296">
    <property type="entry name" value="Glyco_hydro_beta-prop_sf"/>
</dbReference>
<keyword evidence="3" id="KW-1185">Reference proteome</keyword>
<comment type="caution">
    <text evidence="2">The sequence shown here is derived from an EMBL/GenBank/DDBJ whole genome shotgun (WGS) entry which is preliminary data.</text>
</comment>
<feature type="chain" id="PRO_5035313906" evidence="1">
    <location>
        <begin position="31"/>
        <end position="470"/>
    </location>
</feature>
<proteinExistence type="predicted"/>